<dbReference type="InterPro" id="IPR040177">
    <property type="entry name" value="SLC30A9"/>
</dbReference>
<organism evidence="8 9">
    <name type="scientific">Pseudoclavibacter chungangensis</name>
    <dbReference type="NCBI Taxonomy" id="587635"/>
    <lineage>
        <taxon>Bacteria</taxon>
        <taxon>Bacillati</taxon>
        <taxon>Actinomycetota</taxon>
        <taxon>Actinomycetes</taxon>
        <taxon>Micrococcales</taxon>
        <taxon>Microbacteriaceae</taxon>
        <taxon>Pseudoclavibacter</taxon>
    </lineage>
</organism>
<feature type="domain" description="Cation efflux protein transmembrane" evidence="7">
    <location>
        <begin position="25"/>
        <end position="231"/>
    </location>
</feature>
<dbReference type="InterPro" id="IPR002524">
    <property type="entry name" value="Cation_efflux"/>
</dbReference>
<dbReference type="InterPro" id="IPR027469">
    <property type="entry name" value="Cation_efflux_TMD_sf"/>
</dbReference>
<evidence type="ECO:0000256" key="4">
    <source>
        <dbReference type="ARBA" id="ARBA00022989"/>
    </source>
</evidence>
<dbReference type="Gene3D" id="1.20.1510.10">
    <property type="entry name" value="Cation efflux protein transmembrane domain"/>
    <property type="match status" value="1"/>
</dbReference>
<keyword evidence="5 6" id="KW-0472">Membrane</keyword>
<gene>
    <name evidence="8" type="ORF">F8O01_16605</name>
</gene>
<keyword evidence="4 6" id="KW-1133">Transmembrane helix</keyword>
<dbReference type="GO" id="GO:0016020">
    <property type="term" value="C:membrane"/>
    <property type="evidence" value="ECO:0007669"/>
    <property type="project" value="UniProtKB-SubCell"/>
</dbReference>
<dbReference type="OrthoDB" id="9806522at2"/>
<feature type="transmembrane region" description="Helical" evidence="6">
    <location>
        <begin position="22"/>
        <end position="45"/>
    </location>
</feature>
<feature type="transmembrane region" description="Helical" evidence="6">
    <location>
        <begin position="204"/>
        <end position="228"/>
    </location>
</feature>
<evidence type="ECO:0000256" key="3">
    <source>
        <dbReference type="ARBA" id="ARBA00022692"/>
    </source>
</evidence>
<evidence type="ECO:0000313" key="9">
    <source>
        <dbReference type="Proteomes" id="UP000467240"/>
    </source>
</evidence>
<feature type="transmembrane region" description="Helical" evidence="6">
    <location>
        <begin position="127"/>
        <end position="149"/>
    </location>
</feature>
<dbReference type="InterPro" id="IPR058533">
    <property type="entry name" value="Cation_efflux_TM"/>
</dbReference>
<dbReference type="SUPFAM" id="SSF161111">
    <property type="entry name" value="Cation efflux protein transmembrane domain-like"/>
    <property type="match status" value="1"/>
</dbReference>
<dbReference type="Proteomes" id="UP000467240">
    <property type="component" value="Unassembled WGS sequence"/>
</dbReference>
<keyword evidence="9" id="KW-1185">Reference proteome</keyword>
<dbReference type="GO" id="GO:0008324">
    <property type="term" value="F:monoatomic cation transmembrane transporter activity"/>
    <property type="evidence" value="ECO:0007669"/>
    <property type="project" value="InterPro"/>
</dbReference>
<evidence type="ECO:0000313" key="8">
    <source>
        <dbReference type="EMBL" id="KAB1652494.1"/>
    </source>
</evidence>
<dbReference type="PANTHER" id="PTHR13414:SF9">
    <property type="entry name" value="PROTON-COUPLED ZINC ANTIPORTER SLC30A9, MITOCHONDRIAL"/>
    <property type="match status" value="1"/>
</dbReference>
<name>A0A7J5BMD1_9MICO</name>
<feature type="transmembrane region" description="Helical" evidence="6">
    <location>
        <begin position="178"/>
        <end position="198"/>
    </location>
</feature>
<evidence type="ECO:0000256" key="5">
    <source>
        <dbReference type="ARBA" id="ARBA00023136"/>
    </source>
</evidence>
<evidence type="ECO:0000256" key="1">
    <source>
        <dbReference type="ARBA" id="ARBA00004141"/>
    </source>
</evidence>
<dbReference type="NCBIfam" id="TIGR01297">
    <property type="entry name" value="CDF"/>
    <property type="match status" value="1"/>
</dbReference>
<accession>A0A7J5BMD1</accession>
<evidence type="ECO:0000256" key="2">
    <source>
        <dbReference type="ARBA" id="ARBA00022448"/>
    </source>
</evidence>
<evidence type="ECO:0000256" key="6">
    <source>
        <dbReference type="SAM" id="Phobius"/>
    </source>
</evidence>
<sequence>MAEKRTPPHEGRTTADPSGSNLVTVILAFAVNILIAVAKSVAAVVTGSASMVAEAAHSWADSGNEVFLLVAERRSGKPRDAAHPLGYGREAYVWSMFAAFGLFAAGAVVSIWHGVQQLGAGEEESDYTIAFIVLGVAFVLEGVSFLQALRQTRRSAKRLGLHPLRYIGRTSNPTLRAVFAEDGAALIGILFAAAGIVLHEVTGLAVFDATGSIAVGLLLGVIAVFLIARNRDFLVGEAASPRARTAALHHLLDHPEVDRVTYLHLEFVGPDRLFLVAAVDLVGDAPERRVAEELRRIEDELASDPTIARVVLTLSTADEPSITT</sequence>
<dbReference type="PANTHER" id="PTHR13414">
    <property type="entry name" value="HUEL-CATION TRANSPORTER"/>
    <property type="match status" value="1"/>
</dbReference>
<dbReference type="Pfam" id="PF01545">
    <property type="entry name" value="Cation_efflux"/>
    <property type="match status" value="1"/>
</dbReference>
<dbReference type="AlphaFoldDB" id="A0A7J5BMD1"/>
<keyword evidence="2" id="KW-0813">Transport</keyword>
<comment type="caution">
    <text evidence="8">The sequence shown here is derived from an EMBL/GenBank/DDBJ whole genome shotgun (WGS) entry which is preliminary data.</text>
</comment>
<feature type="transmembrane region" description="Helical" evidence="6">
    <location>
        <begin position="91"/>
        <end position="115"/>
    </location>
</feature>
<protein>
    <submittedName>
        <fullName evidence="8">Cation diffusion facilitator family transporter</fullName>
    </submittedName>
</protein>
<reference evidence="8 9" key="1">
    <citation type="submission" date="2019-09" db="EMBL/GenBank/DDBJ databases">
        <title>Phylogeny of genus Pseudoclavibacter and closely related genus.</title>
        <authorList>
            <person name="Li Y."/>
        </authorList>
    </citation>
    <scope>NUCLEOTIDE SEQUENCE [LARGE SCALE GENOMIC DNA]</scope>
    <source>
        <strain evidence="8 9">DSM 23821</strain>
    </source>
</reference>
<dbReference type="RefSeq" id="WP_158042029.1">
    <property type="nucleotide sequence ID" value="NZ_JACCFV010000001.1"/>
</dbReference>
<keyword evidence="3 6" id="KW-0812">Transmembrane</keyword>
<dbReference type="EMBL" id="WBJZ01000030">
    <property type="protein sequence ID" value="KAB1652494.1"/>
    <property type="molecule type" value="Genomic_DNA"/>
</dbReference>
<comment type="subcellular location">
    <subcellularLocation>
        <location evidence="1">Membrane</location>
        <topology evidence="1">Multi-pass membrane protein</topology>
    </subcellularLocation>
</comment>
<proteinExistence type="predicted"/>
<evidence type="ECO:0000259" key="7">
    <source>
        <dbReference type="Pfam" id="PF01545"/>
    </source>
</evidence>
<dbReference type="GO" id="GO:0006829">
    <property type="term" value="P:zinc ion transport"/>
    <property type="evidence" value="ECO:0007669"/>
    <property type="project" value="InterPro"/>
</dbReference>